<organism evidence="1 4">
    <name type="scientific">Hydrogenophaga crassostreae</name>
    <dbReference type="NCBI Taxonomy" id="1763535"/>
    <lineage>
        <taxon>Bacteria</taxon>
        <taxon>Pseudomonadati</taxon>
        <taxon>Pseudomonadota</taxon>
        <taxon>Betaproteobacteria</taxon>
        <taxon>Burkholderiales</taxon>
        <taxon>Comamonadaceae</taxon>
        <taxon>Hydrogenophaga</taxon>
    </lineage>
</organism>
<evidence type="ECO:0008006" key="5">
    <source>
        <dbReference type="Google" id="ProtNLM"/>
    </source>
</evidence>
<dbReference type="OrthoDB" id="5295456at2"/>
<dbReference type="InterPro" id="IPR036390">
    <property type="entry name" value="WH_DNA-bd_sf"/>
</dbReference>
<keyword evidence="3" id="KW-1185">Reference proteome</keyword>
<accession>A0A162T8C5</accession>
<dbReference type="Proteomes" id="UP000185657">
    <property type="component" value="Unassembled WGS sequence"/>
</dbReference>
<dbReference type="KEGG" id="hyl:LPB072_13710"/>
<evidence type="ECO:0000313" key="2">
    <source>
        <dbReference type="EMBL" id="OAD44294.1"/>
    </source>
</evidence>
<sequence>MNATVDFCLALHRANASLHLRLDEELGTHHGIGFNDFALLSLLAQADGNRAALPALTRPLGQQQSAVLRQLIALEKIGLVERIGNAGQRHAVLRPAGRALVNIACETVDRVCAPAVETIEPEARAMTFAAMATLSRTPALTSP</sequence>
<dbReference type="Proteomes" id="UP000185680">
    <property type="component" value="Chromosome"/>
</dbReference>
<dbReference type="STRING" id="1763535.LPB072_13710"/>
<dbReference type="AlphaFoldDB" id="A0A162T8C5"/>
<reference evidence="1 4" key="2">
    <citation type="submission" date="2016-10" db="EMBL/GenBank/DDBJ databases">
        <title>Hydorgenophaga sp. LPB0072 isolated from gastropod.</title>
        <authorList>
            <person name="Kim E."/>
            <person name="Yi H."/>
        </authorList>
    </citation>
    <scope>NUCLEOTIDE SEQUENCE [LARGE SCALE GENOMIC DNA]</scope>
    <source>
        <strain evidence="1 4">LPB0072</strain>
    </source>
</reference>
<dbReference type="EMBL" id="CP017476">
    <property type="protein sequence ID" value="AOW13743.1"/>
    <property type="molecule type" value="Genomic_DNA"/>
</dbReference>
<evidence type="ECO:0000313" key="3">
    <source>
        <dbReference type="Proteomes" id="UP000185657"/>
    </source>
</evidence>
<protein>
    <recommendedName>
        <fullName evidence="5">HTH marR-type domain-containing protein</fullName>
    </recommendedName>
</protein>
<dbReference type="EMBL" id="LVWD01000001">
    <property type="protein sequence ID" value="OAD44294.1"/>
    <property type="molecule type" value="Genomic_DNA"/>
</dbReference>
<dbReference type="RefSeq" id="WP_066084837.1">
    <property type="nucleotide sequence ID" value="NZ_CP017476.1"/>
</dbReference>
<gene>
    <name evidence="1" type="ORF">LPB072_13710</name>
    <name evidence="2" type="ORF">LPB72_02115</name>
</gene>
<evidence type="ECO:0000313" key="4">
    <source>
        <dbReference type="Proteomes" id="UP000185680"/>
    </source>
</evidence>
<name>A0A162T8C5_9BURK</name>
<dbReference type="Gene3D" id="1.10.10.10">
    <property type="entry name" value="Winged helix-like DNA-binding domain superfamily/Winged helix DNA-binding domain"/>
    <property type="match status" value="1"/>
</dbReference>
<reference evidence="2 3" key="1">
    <citation type="submission" date="2016-02" db="EMBL/GenBank/DDBJ databases">
        <title>Draft genome sequence of Hydrogenophaga sp. LPB0072.</title>
        <authorList>
            <person name="Shin S.-K."/>
            <person name="Yi H."/>
        </authorList>
    </citation>
    <scope>NUCLEOTIDE SEQUENCE [LARGE SCALE GENOMIC DNA]</scope>
    <source>
        <strain evidence="2 3">LPB0072</strain>
    </source>
</reference>
<dbReference type="SUPFAM" id="SSF46785">
    <property type="entry name" value="Winged helix' DNA-binding domain"/>
    <property type="match status" value="1"/>
</dbReference>
<dbReference type="InterPro" id="IPR036388">
    <property type="entry name" value="WH-like_DNA-bd_sf"/>
</dbReference>
<proteinExistence type="predicted"/>
<evidence type="ECO:0000313" key="1">
    <source>
        <dbReference type="EMBL" id="AOW13743.1"/>
    </source>
</evidence>